<dbReference type="InterPro" id="IPR036599">
    <property type="entry name" value="DNA_ligase_N_sf"/>
</dbReference>
<dbReference type="GO" id="GO:0005524">
    <property type="term" value="F:ATP binding"/>
    <property type="evidence" value="ECO:0007669"/>
    <property type="project" value="UniProtKB-KW"/>
</dbReference>
<accession>A0A409Y944</accession>
<keyword evidence="9" id="KW-0227">DNA damage</keyword>
<dbReference type="Pfam" id="PF01068">
    <property type="entry name" value="DNA_ligase_A_M"/>
    <property type="match status" value="1"/>
</dbReference>
<evidence type="ECO:0000256" key="9">
    <source>
        <dbReference type="RuleBase" id="RU000617"/>
    </source>
</evidence>
<dbReference type="SUPFAM" id="SSF56091">
    <property type="entry name" value="DNA ligase/mRNA capping enzyme, catalytic domain"/>
    <property type="match status" value="1"/>
</dbReference>
<organism evidence="13 14">
    <name type="scientific">Panaeolus cyanescens</name>
    <dbReference type="NCBI Taxonomy" id="181874"/>
    <lineage>
        <taxon>Eukaryota</taxon>
        <taxon>Fungi</taxon>
        <taxon>Dikarya</taxon>
        <taxon>Basidiomycota</taxon>
        <taxon>Agaricomycotina</taxon>
        <taxon>Agaricomycetes</taxon>
        <taxon>Agaricomycetidae</taxon>
        <taxon>Agaricales</taxon>
        <taxon>Agaricineae</taxon>
        <taxon>Galeropsidaceae</taxon>
        <taxon>Panaeolus</taxon>
    </lineage>
</organism>
<sequence>MSKKRTATETPTKNKRMKIHKNQALLDTFFTSPAASKSVKSSPKPTFIQGSSKDALPHLQSNGPTLQNSSNNQTNYIEVSDDEEDVQIAGPSALSTEASDSPSKSEVVAPPQVPKMFLGNNSLQSEYPKTKHFMQLEVDPAYYDPNCQAFPAGKIPFSFLTHAFVGLSNTRSRIAIINILTNTLRTIIVKSPSSLLSSVYLLSNSLRPQFIPAELGVGSSILSRSLQQISGLTPAALRRLYNNTGDPGDVAFAAKSNIRTLIPHAPLTVTHVYESLLKITQSKGQGAAKEKQKIIERLLLAANGEEVRYLTRILCQNLRVGAVRTSILTALARAVALTSSLVPKNLSKSHLHIPEAQLLAIRASKEKTKSKNSEDEDIKTVFKQAESVIKQVYVRHPSYDQIVPALLEEGLYDLNVRVPLTVGVPLLPMLGSPIRSLTEIYTRLGDKPFTAEFKYDGQRVQIHAMKQASSKITVKLFSRHLEDMTDKYPDVIQIVKRMLEENDISSFIMDAEVVAIDPATGALKSFQELSGRARKEVLLSEVKIPVCIFAFDLMFFNEEPLLSKTFRDRRQLLRSSFKPHRIQNCSEAIAQFDFVESVESEDNDVSIEDFMSRAVEQKCEGLMVKLLDKASILEADETKRQSRLKALPSTYEPDLRTSAWLKLKKDYIDTMGDSLDVIPVGAWHGNGRKVNWWSPVLLALWDPQQGVPVALCKCMSGFTDAFYKSMKERYSEGSESCSRKPLWECEMGGFKPDVYFRPDEVWEIRGADITESPVSVAAQRLISSGRGLSLRFPRFIRVREDKRTEDANTPAFLVDIWKNQNGETGKIPADEDGDLIDADFANSDYSGEQELDELEDS</sequence>
<feature type="domain" description="ATP-dependent DNA ligase family profile" evidence="12">
    <location>
        <begin position="539"/>
        <end position="702"/>
    </location>
</feature>
<keyword evidence="7" id="KW-0539">Nucleus</keyword>
<dbReference type="PROSITE" id="PS00697">
    <property type="entry name" value="DNA_LIGASE_A1"/>
    <property type="match status" value="1"/>
</dbReference>
<dbReference type="NCBIfam" id="TIGR00574">
    <property type="entry name" value="dnl1"/>
    <property type="match status" value="1"/>
</dbReference>
<dbReference type="InterPro" id="IPR012310">
    <property type="entry name" value="DNA_ligase_ATP-dep_cent"/>
</dbReference>
<feature type="region of interest" description="Disordered" evidence="11">
    <location>
        <begin position="1"/>
        <end position="72"/>
    </location>
</feature>
<gene>
    <name evidence="13" type="ORF">CVT24_005261</name>
</gene>
<dbReference type="EC" id="6.5.1.1" evidence="9"/>
<reference evidence="13 14" key="1">
    <citation type="journal article" date="2018" name="Evol. Lett.">
        <title>Horizontal gene cluster transfer increased hallucinogenic mushroom diversity.</title>
        <authorList>
            <person name="Reynolds H.T."/>
            <person name="Vijayakumar V."/>
            <person name="Gluck-Thaler E."/>
            <person name="Korotkin H.B."/>
            <person name="Matheny P.B."/>
            <person name="Slot J.C."/>
        </authorList>
    </citation>
    <scope>NUCLEOTIDE SEQUENCE [LARGE SCALE GENOMIC DNA]</scope>
    <source>
        <strain evidence="13 14">2629</strain>
    </source>
</reference>
<keyword evidence="9" id="KW-0234">DNA repair</keyword>
<evidence type="ECO:0000256" key="4">
    <source>
        <dbReference type="ARBA" id="ARBA00022705"/>
    </source>
</evidence>
<dbReference type="GO" id="GO:0003677">
    <property type="term" value="F:DNA binding"/>
    <property type="evidence" value="ECO:0007669"/>
    <property type="project" value="InterPro"/>
</dbReference>
<dbReference type="EMBL" id="NHTK01001357">
    <property type="protein sequence ID" value="PPQ99454.1"/>
    <property type="molecule type" value="Genomic_DNA"/>
</dbReference>
<dbReference type="AlphaFoldDB" id="A0A409Y944"/>
<dbReference type="Pfam" id="PF04679">
    <property type="entry name" value="DNA_ligase_A_C"/>
    <property type="match status" value="1"/>
</dbReference>
<dbReference type="GO" id="GO:0006273">
    <property type="term" value="P:lagging strand elongation"/>
    <property type="evidence" value="ECO:0007669"/>
    <property type="project" value="TreeGrafter"/>
</dbReference>
<comment type="caution">
    <text evidence="13">The sequence shown here is derived from an EMBL/GenBank/DDBJ whole genome shotgun (WGS) entry which is preliminary data.</text>
</comment>
<dbReference type="Proteomes" id="UP000284842">
    <property type="component" value="Unassembled WGS sequence"/>
</dbReference>
<dbReference type="GO" id="GO:0005634">
    <property type="term" value="C:nucleus"/>
    <property type="evidence" value="ECO:0007669"/>
    <property type="project" value="UniProtKB-SubCell"/>
</dbReference>
<comment type="similarity">
    <text evidence="2 10">Belongs to the ATP-dependent DNA ligase family.</text>
</comment>
<dbReference type="Gene3D" id="1.10.3260.10">
    <property type="entry name" value="DNA ligase, ATP-dependent, N-terminal domain"/>
    <property type="match status" value="1"/>
</dbReference>
<dbReference type="InterPro" id="IPR016059">
    <property type="entry name" value="DNA_ligase_ATP-dep_CS"/>
</dbReference>
<dbReference type="OrthoDB" id="206088at2759"/>
<dbReference type="FunCoup" id="A0A409Y944">
    <property type="interactions" value="139"/>
</dbReference>
<dbReference type="Pfam" id="PF04675">
    <property type="entry name" value="DNA_ligase_A_N"/>
    <property type="match status" value="1"/>
</dbReference>
<dbReference type="CDD" id="cd07969">
    <property type="entry name" value="OBF_DNA_ligase_I"/>
    <property type="match status" value="1"/>
</dbReference>
<dbReference type="FunFam" id="3.30.470.30:FF:000002">
    <property type="entry name" value="DNA ligase"/>
    <property type="match status" value="1"/>
</dbReference>
<dbReference type="PANTHER" id="PTHR45674:SF9">
    <property type="entry name" value="DNA LIGASE 3"/>
    <property type="match status" value="1"/>
</dbReference>
<dbReference type="InterPro" id="IPR012309">
    <property type="entry name" value="DNA_ligase_ATP-dep_C"/>
</dbReference>
<proteinExistence type="inferred from homology"/>
<keyword evidence="4" id="KW-0235">DNA replication</keyword>
<dbReference type="PROSITE" id="PS50160">
    <property type="entry name" value="DNA_LIGASE_A3"/>
    <property type="match status" value="1"/>
</dbReference>
<keyword evidence="3 9" id="KW-0436">Ligase</keyword>
<comment type="subcellular location">
    <subcellularLocation>
        <location evidence="1">Nucleus</location>
    </subcellularLocation>
</comment>
<keyword evidence="9" id="KW-0233">DNA recombination</keyword>
<feature type="compositionally biased region" description="Polar residues" evidence="11">
    <location>
        <begin position="59"/>
        <end position="72"/>
    </location>
</feature>
<dbReference type="PANTHER" id="PTHR45674">
    <property type="entry name" value="DNA LIGASE 1/3 FAMILY MEMBER"/>
    <property type="match status" value="1"/>
</dbReference>
<name>A0A409Y944_9AGAR</name>
<evidence type="ECO:0000256" key="7">
    <source>
        <dbReference type="ARBA" id="ARBA00023242"/>
    </source>
</evidence>
<dbReference type="Gene3D" id="3.30.470.30">
    <property type="entry name" value="DNA ligase/mRNA capping enzyme"/>
    <property type="match status" value="1"/>
</dbReference>
<keyword evidence="5 9" id="KW-0547">Nucleotide-binding</keyword>
<dbReference type="GO" id="GO:0006310">
    <property type="term" value="P:DNA recombination"/>
    <property type="evidence" value="ECO:0007669"/>
    <property type="project" value="UniProtKB-KW"/>
</dbReference>
<dbReference type="SUPFAM" id="SSF50249">
    <property type="entry name" value="Nucleic acid-binding proteins"/>
    <property type="match status" value="1"/>
</dbReference>
<evidence type="ECO:0000313" key="13">
    <source>
        <dbReference type="EMBL" id="PPQ99454.1"/>
    </source>
</evidence>
<evidence type="ECO:0000256" key="10">
    <source>
        <dbReference type="RuleBase" id="RU004196"/>
    </source>
</evidence>
<dbReference type="GO" id="GO:0006281">
    <property type="term" value="P:DNA repair"/>
    <property type="evidence" value="ECO:0007669"/>
    <property type="project" value="UniProtKB-KW"/>
</dbReference>
<dbReference type="InterPro" id="IPR012340">
    <property type="entry name" value="NA-bd_OB-fold"/>
</dbReference>
<dbReference type="Gene3D" id="2.40.50.140">
    <property type="entry name" value="Nucleic acid-binding proteins"/>
    <property type="match status" value="1"/>
</dbReference>
<keyword evidence="6 9" id="KW-0067">ATP-binding</keyword>
<protein>
    <recommendedName>
        <fullName evidence="9">DNA ligase</fullName>
        <ecNumber evidence="9">6.5.1.1</ecNumber>
    </recommendedName>
</protein>
<evidence type="ECO:0000256" key="1">
    <source>
        <dbReference type="ARBA" id="ARBA00004123"/>
    </source>
</evidence>
<dbReference type="SUPFAM" id="SSF117018">
    <property type="entry name" value="ATP-dependent DNA ligase DNA-binding domain"/>
    <property type="match status" value="1"/>
</dbReference>
<dbReference type="InParanoid" id="A0A409Y944"/>
<evidence type="ECO:0000256" key="11">
    <source>
        <dbReference type="SAM" id="MobiDB-lite"/>
    </source>
</evidence>
<feature type="compositionally biased region" description="Low complexity" evidence="11">
    <location>
        <begin position="32"/>
        <end position="45"/>
    </location>
</feature>
<dbReference type="InterPro" id="IPR050191">
    <property type="entry name" value="ATP-dep_DNA_ligase"/>
</dbReference>
<dbReference type="STRING" id="181874.A0A409Y944"/>
<evidence type="ECO:0000313" key="14">
    <source>
        <dbReference type="Proteomes" id="UP000284842"/>
    </source>
</evidence>
<evidence type="ECO:0000259" key="12">
    <source>
        <dbReference type="PROSITE" id="PS50160"/>
    </source>
</evidence>
<evidence type="ECO:0000256" key="6">
    <source>
        <dbReference type="ARBA" id="ARBA00022840"/>
    </source>
</evidence>
<dbReference type="InterPro" id="IPR012308">
    <property type="entry name" value="DNA_ligase_ATP-dep_N"/>
</dbReference>
<evidence type="ECO:0000256" key="3">
    <source>
        <dbReference type="ARBA" id="ARBA00022598"/>
    </source>
</evidence>
<evidence type="ECO:0000256" key="8">
    <source>
        <dbReference type="ARBA" id="ARBA00034003"/>
    </source>
</evidence>
<dbReference type="GO" id="GO:0003910">
    <property type="term" value="F:DNA ligase (ATP) activity"/>
    <property type="evidence" value="ECO:0007669"/>
    <property type="project" value="UniProtKB-EC"/>
</dbReference>
<dbReference type="CDD" id="cd07900">
    <property type="entry name" value="Adenylation_DNA_ligase_I_Euk"/>
    <property type="match status" value="1"/>
</dbReference>
<evidence type="ECO:0000256" key="5">
    <source>
        <dbReference type="ARBA" id="ARBA00022741"/>
    </source>
</evidence>
<comment type="catalytic activity">
    <reaction evidence="8 9">
        <text>ATP + (deoxyribonucleotide)n-3'-hydroxyl + 5'-phospho-(deoxyribonucleotide)m = (deoxyribonucleotide)n+m + AMP + diphosphate.</text>
        <dbReference type="EC" id="6.5.1.1"/>
    </reaction>
</comment>
<dbReference type="GO" id="GO:0071897">
    <property type="term" value="P:DNA biosynthetic process"/>
    <property type="evidence" value="ECO:0007669"/>
    <property type="project" value="InterPro"/>
</dbReference>
<evidence type="ECO:0000256" key="2">
    <source>
        <dbReference type="ARBA" id="ARBA00007572"/>
    </source>
</evidence>
<keyword evidence="14" id="KW-1185">Reference proteome</keyword>
<dbReference type="InterPro" id="IPR000977">
    <property type="entry name" value="DNA_ligase_ATP-dep"/>
</dbReference>